<dbReference type="Gene3D" id="1.20.58.760">
    <property type="entry name" value="Peptidase M41"/>
    <property type="match status" value="1"/>
</dbReference>
<keyword evidence="13 15" id="KW-0472">Membrane</keyword>
<comment type="function">
    <text evidence="15">Acts as a processive, ATP-dependent zinc metallopeptidase for both cytoplasmic and membrane proteins. Plays a role in the quality control of integral membrane proteins.</text>
</comment>
<evidence type="ECO:0000256" key="1">
    <source>
        <dbReference type="ARBA" id="ARBA00004370"/>
    </source>
</evidence>
<dbReference type="EMBL" id="CP066167">
    <property type="protein sequence ID" value="QQD19699.1"/>
    <property type="molecule type" value="Genomic_DNA"/>
</dbReference>
<feature type="active site" evidence="15">
    <location>
        <position position="437"/>
    </location>
</feature>
<dbReference type="CDD" id="cd19501">
    <property type="entry name" value="RecA-like_FtsH"/>
    <property type="match status" value="1"/>
</dbReference>
<dbReference type="FunFam" id="1.20.58.760:FF:000001">
    <property type="entry name" value="ATP-dependent zinc metalloprotease FtsH"/>
    <property type="match status" value="1"/>
</dbReference>
<sequence length="620" mass="68057">MSKEAPPPPSPPLNNLQSWLPILFMAFGLYYLSQMLAGGATQEISYTTFLDQVRSDKVADVLMKSNEIHGHYKLAEDERVSRSGYHFKVYAPTVESERLLDILETHNVTIKAQADKPSLWAQLLIGFLPWLLIIGLFVWSGNMLRGKLGGAGGLGGYNRSKARRFDSTTEGPHYSDIAGLDSAKDDLREIIDYLKNPDKYRAMGAHMPKGVLMMGAPGTGKTMLARATAMEAGVPFYSVSGSEFIEMFVGVGASRVRDMFKQARDDAPALIFIDEIDSVGRVRGTGLGGGNDEREQTLNQVLAEMDGFNAEEAVVVLAATNRPDVLDPALLRPGRFDRKVTLELPQRQDREAILAVHCRGKPISPEVNLEDIAAITPGFAGADLANIVNEAALHAAREDRQSITHEDFLQAREKVVMGAPRADLLNPDERRRIACHEAGHALTAYFSPHSDPVQKISIVPRGQALGMTEQIPQEDRHNLSEAYLRARLSILLGGRCAEKRLFGDTSTGAADDLKQATKLAYKMVGQWGMSNELGPVGYSVSEEHPFLGRELSEPREFSEHTASLLDAEVRAALSAAEKHTEDLLEQHAPQLEHLLNALLEKETLQHTEIDSLLGSAQKPS</sequence>
<dbReference type="Pfam" id="PF06480">
    <property type="entry name" value="FtsH_ext"/>
    <property type="match status" value="1"/>
</dbReference>
<dbReference type="InterPro" id="IPR027417">
    <property type="entry name" value="P-loop_NTPase"/>
</dbReference>
<keyword evidence="19" id="KW-1185">Reference proteome</keyword>
<evidence type="ECO:0000256" key="11">
    <source>
        <dbReference type="ARBA" id="ARBA00022989"/>
    </source>
</evidence>
<evidence type="ECO:0000256" key="5">
    <source>
        <dbReference type="ARBA" id="ARBA00022692"/>
    </source>
</evidence>
<comment type="similarity">
    <text evidence="2 15">In the C-terminal section; belongs to the peptidase M41 family.</text>
</comment>
<keyword evidence="11 15" id="KW-1133">Transmembrane helix</keyword>
<accession>A0A7T4R3Q3</accession>
<dbReference type="InterPro" id="IPR000642">
    <property type="entry name" value="Peptidase_M41"/>
</dbReference>
<keyword evidence="3 15" id="KW-1003">Cell membrane</keyword>
<comment type="subunit">
    <text evidence="15">Homohexamer.</text>
</comment>
<keyword evidence="5 15" id="KW-0812">Transmembrane</keyword>
<evidence type="ECO:0000259" key="17">
    <source>
        <dbReference type="SMART" id="SM00382"/>
    </source>
</evidence>
<keyword evidence="8 15" id="KW-0378">Hydrolase</keyword>
<evidence type="ECO:0000256" key="9">
    <source>
        <dbReference type="ARBA" id="ARBA00022833"/>
    </source>
</evidence>
<dbReference type="GO" id="GO:0030163">
    <property type="term" value="P:protein catabolic process"/>
    <property type="evidence" value="ECO:0007669"/>
    <property type="project" value="UniProtKB-UniRule"/>
</dbReference>
<dbReference type="GO" id="GO:0005886">
    <property type="term" value="C:plasma membrane"/>
    <property type="evidence" value="ECO:0007669"/>
    <property type="project" value="UniProtKB-SubCell"/>
</dbReference>
<evidence type="ECO:0000256" key="12">
    <source>
        <dbReference type="ARBA" id="ARBA00023049"/>
    </source>
</evidence>
<dbReference type="FunFam" id="1.10.8.60:FF:000001">
    <property type="entry name" value="ATP-dependent zinc metalloprotease FtsH"/>
    <property type="match status" value="1"/>
</dbReference>
<dbReference type="AlphaFoldDB" id="A0A7T4R3Q3"/>
<feature type="domain" description="AAA+ ATPase" evidence="17">
    <location>
        <begin position="207"/>
        <end position="346"/>
    </location>
</feature>
<dbReference type="RefSeq" id="WP_198571183.1">
    <property type="nucleotide sequence ID" value="NZ_CP066167.1"/>
</dbReference>
<evidence type="ECO:0000256" key="15">
    <source>
        <dbReference type="HAMAP-Rule" id="MF_01458"/>
    </source>
</evidence>
<dbReference type="SUPFAM" id="SSF52540">
    <property type="entry name" value="P-loop containing nucleoside triphosphate hydrolases"/>
    <property type="match status" value="1"/>
</dbReference>
<dbReference type="Gene3D" id="1.10.8.60">
    <property type="match status" value="1"/>
</dbReference>
<comment type="subcellular location">
    <subcellularLocation>
        <location evidence="15">Cell membrane</location>
        <topology evidence="15">Multi-pass membrane protein</topology>
        <orientation evidence="15">Cytoplasmic side</orientation>
    </subcellularLocation>
    <subcellularLocation>
        <location evidence="1">Membrane</location>
    </subcellularLocation>
</comment>
<evidence type="ECO:0000256" key="14">
    <source>
        <dbReference type="ARBA" id="ARBA00061570"/>
    </source>
</evidence>
<evidence type="ECO:0000256" key="2">
    <source>
        <dbReference type="ARBA" id="ARBA00010044"/>
    </source>
</evidence>
<dbReference type="GO" id="GO:0005524">
    <property type="term" value="F:ATP binding"/>
    <property type="evidence" value="ECO:0007669"/>
    <property type="project" value="UniProtKB-UniRule"/>
</dbReference>
<dbReference type="GO" id="GO:0004176">
    <property type="term" value="F:ATP-dependent peptidase activity"/>
    <property type="evidence" value="ECO:0007669"/>
    <property type="project" value="InterPro"/>
</dbReference>
<feature type="binding site" evidence="15">
    <location>
        <position position="436"/>
    </location>
    <ligand>
        <name>Zn(2+)</name>
        <dbReference type="ChEBI" id="CHEBI:29105"/>
        <note>catalytic</note>
    </ligand>
</feature>
<evidence type="ECO:0000256" key="7">
    <source>
        <dbReference type="ARBA" id="ARBA00022741"/>
    </source>
</evidence>
<dbReference type="PANTHER" id="PTHR23076">
    <property type="entry name" value="METALLOPROTEASE M41 FTSH"/>
    <property type="match status" value="1"/>
</dbReference>
<evidence type="ECO:0000256" key="10">
    <source>
        <dbReference type="ARBA" id="ARBA00022840"/>
    </source>
</evidence>
<evidence type="ECO:0000256" key="4">
    <source>
        <dbReference type="ARBA" id="ARBA00022670"/>
    </source>
</evidence>
<dbReference type="InterPro" id="IPR037219">
    <property type="entry name" value="Peptidase_M41-like"/>
</dbReference>
<keyword evidence="10 15" id="KW-0067">ATP-binding</keyword>
<dbReference type="Pfam" id="PF17862">
    <property type="entry name" value="AAA_lid_3"/>
    <property type="match status" value="1"/>
</dbReference>
<dbReference type="Gene3D" id="3.30.720.210">
    <property type="match status" value="1"/>
</dbReference>
<dbReference type="HAMAP" id="MF_01458">
    <property type="entry name" value="FtsH"/>
    <property type="match status" value="1"/>
</dbReference>
<dbReference type="GO" id="GO:0016887">
    <property type="term" value="F:ATP hydrolysis activity"/>
    <property type="evidence" value="ECO:0007669"/>
    <property type="project" value="UniProtKB-UniRule"/>
</dbReference>
<dbReference type="Pfam" id="PF01434">
    <property type="entry name" value="Peptidase_M41"/>
    <property type="match status" value="1"/>
</dbReference>
<dbReference type="PROSITE" id="PS00674">
    <property type="entry name" value="AAA"/>
    <property type="match status" value="1"/>
</dbReference>
<dbReference type="InterPro" id="IPR011546">
    <property type="entry name" value="Pept_M41_FtsH_extracell"/>
</dbReference>
<evidence type="ECO:0000256" key="6">
    <source>
        <dbReference type="ARBA" id="ARBA00022723"/>
    </source>
</evidence>
<evidence type="ECO:0000313" key="18">
    <source>
        <dbReference type="EMBL" id="QQD19699.1"/>
    </source>
</evidence>
<evidence type="ECO:0000256" key="8">
    <source>
        <dbReference type="ARBA" id="ARBA00022801"/>
    </source>
</evidence>
<feature type="binding site" evidence="15">
    <location>
        <position position="440"/>
    </location>
    <ligand>
        <name>Zn(2+)</name>
        <dbReference type="ChEBI" id="CHEBI:29105"/>
        <note>catalytic</note>
    </ligand>
</feature>
<keyword evidence="7 15" id="KW-0547">Nucleotide-binding</keyword>
<feature type="transmembrane region" description="Helical" evidence="15">
    <location>
        <begin position="119"/>
        <end position="139"/>
    </location>
</feature>
<evidence type="ECO:0000256" key="16">
    <source>
        <dbReference type="RuleBase" id="RU003651"/>
    </source>
</evidence>
<dbReference type="EC" id="3.4.24.-" evidence="15"/>
<dbReference type="InterPro" id="IPR003959">
    <property type="entry name" value="ATPase_AAA_core"/>
</dbReference>
<keyword evidence="9 15" id="KW-0862">Zinc</keyword>
<protein>
    <recommendedName>
        <fullName evidence="15">ATP-dependent zinc metalloprotease FtsH</fullName>
        <ecNumber evidence="15">3.4.24.-</ecNumber>
    </recommendedName>
</protein>
<keyword evidence="12 15" id="KW-0482">Metalloprotease</keyword>
<feature type="binding site" evidence="15">
    <location>
        <position position="512"/>
    </location>
    <ligand>
        <name>Zn(2+)</name>
        <dbReference type="ChEBI" id="CHEBI:29105"/>
        <note>catalytic</note>
    </ligand>
</feature>
<dbReference type="InterPro" id="IPR003960">
    <property type="entry name" value="ATPase_AAA_CS"/>
</dbReference>
<name>A0A7T4R3Q3_9GAMM</name>
<keyword evidence="6 15" id="KW-0479">Metal-binding</keyword>
<reference evidence="18 19" key="1">
    <citation type="submission" date="2020-12" db="EMBL/GenBank/DDBJ databases">
        <authorList>
            <person name="Shan Y."/>
        </authorList>
    </citation>
    <scope>NUCLEOTIDE SEQUENCE [LARGE SCALE GENOMIC DNA]</scope>
    <source>
        <strain evidence="19">csc3.9</strain>
    </source>
</reference>
<dbReference type="Proteomes" id="UP000596063">
    <property type="component" value="Chromosome"/>
</dbReference>
<proteinExistence type="inferred from homology"/>
<gene>
    <name evidence="15 18" type="primary">ftsH</name>
    <name evidence="18" type="ORF">I6N98_07615</name>
</gene>
<dbReference type="Gene3D" id="3.40.50.300">
    <property type="entry name" value="P-loop containing nucleotide triphosphate hydrolases"/>
    <property type="match status" value="1"/>
</dbReference>
<dbReference type="InterPro" id="IPR041569">
    <property type="entry name" value="AAA_lid_3"/>
</dbReference>
<comment type="similarity">
    <text evidence="16">Belongs to the AAA ATPase family.</text>
</comment>
<evidence type="ECO:0000256" key="3">
    <source>
        <dbReference type="ARBA" id="ARBA00022475"/>
    </source>
</evidence>
<dbReference type="GO" id="GO:0006508">
    <property type="term" value="P:proteolysis"/>
    <property type="evidence" value="ECO:0007669"/>
    <property type="project" value="UniProtKB-KW"/>
</dbReference>
<dbReference type="SUPFAM" id="SSF140990">
    <property type="entry name" value="FtsH protease domain-like"/>
    <property type="match status" value="1"/>
</dbReference>
<keyword evidence="4 15" id="KW-0645">Protease</keyword>
<dbReference type="GO" id="GO:0004222">
    <property type="term" value="F:metalloendopeptidase activity"/>
    <property type="evidence" value="ECO:0007669"/>
    <property type="project" value="InterPro"/>
</dbReference>
<feature type="transmembrane region" description="Helical" evidence="15">
    <location>
        <begin position="16"/>
        <end position="32"/>
    </location>
</feature>
<dbReference type="InterPro" id="IPR003593">
    <property type="entry name" value="AAA+_ATPase"/>
</dbReference>
<dbReference type="Pfam" id="PF00004">
    <property type="entry name" value="AAA"/>
    <property type="match status" value="1"/>
</dbReference>
<comment type="cofactor">
    <cofactor evidence="15">
        <name>Zn(2+)</name>
        <dbReference type="ChEBI" id="CHEBI:29105"/>
    </cofactor>
    <text evidence="15">Binds 1 zinc ion per subunit.</text>
</comment>
<organism evidence="18 19">
    <name type="scientific">Spongiibacter nanhainus</name>
    <dbReference type="NCBI Taxonomy" id="2794344"/>
    <lineage>
        <taxon>Bacteria</taxon>
        <taxon>Pseudomonadati</taxon>
        <taxon>Pseudomonadota</taxon>
        <taxon>Gammaproteobacteria</taxon>
        <taxon>Cellvibrionales</taxon>
        <taxon>Spongiibacteraceae</taxon>
        <taxon>Spongiibacter</taxon>
    </lineage>
</organism>
<dbReference type="PANTHER" id="PTHR23076:SF97">
    <property type="entry name" value="ATP-DEPENDENT ZINC METALLOPROTEASE YME1L1"/>
    <property type="match status" value="1"/>
</dbReference>
<comment type="similarity">
    <text evidence="14 15">In the central section; belongs to the AAA ATPase family.</text>
</comment>
<dbReference type="FunFam" id="3.40.50.300:FF:000001">
    <property type="entry name" value="ATP-dependent zinc metalloprotease FtsH"/>
    <property type="match status" value="1"/>
</dbReference>
<feature type="binding site" evidence="15">
    <location>
        <begin position="215"/>
        <end position="222"/>
    </location>
    <ligand>
        <name>ATP</name>
        <dbReference type="ChEBI" id="CHEBI:30616"/>
    </ligand>
</feature>
<dbReference type="InterPro" id="IPR005936">
    <property type="entry name" value="FtsH"/>
</dbReference>
<dbReference type="NCBIfam" id="TIGR01241">
    <property type="entry name" value="FtsH_fam"/>
    <property type="match status" value="1"/>
</dbReference>
<dbReference type="GO" id="GO:0008270">
    <property type="term" value="F:zinc ion binding"/>
    <property type="evidence" value="ECO:0007669"/>
    <property type="project" value="UniProtKB-UniRule"/>
</dbReference>
<evidence type="ECO:0000256" key="13">
    <source>
        <dbReference type="ARBA" id="ARBA00023136"/>
    </source>
</evidence>
<dbReference type="SMART" id="SM00382">
    <property type="entry name" value="AAA"/>
    <property type="match status" value="1"/>
</dbReference>
<dbReference type="KEGG" id="snan:I6N98_07615"/>
<evidence type="ECO:0000313" key="19">
    <source>
        <dbReference type="Proteomes" id="UP000596063"/>
    </source>
</evidence>